<sequence length="187" mass="20385">MAFIRAYLVCIILLAIGASSSELGRFRHRLRHLRAASLVLRDAADDTLDSAKENYCADEECPEGFLQGIGNPLCRRDRGFFNVTPSSEQIGAEIAETDLALKVWSCVLEPVLEEMTGDGEGAIVESTASIASQVESLRETMESMGLPQAFSDAPCSLVLLQAFKRHAETLTDQVNVMVTSINPHAQK</sequence>
<dbReference type="AlphaFoldDB" id="A0A8J9ZLY8"/>
<evidence type="ECO:0000313" key="2">
    <source>
        <dbReference type="EMBL" id="CAH1257844.1"/>
    </source>
</evidence>
<feature type="chain" id="PRO_5035478123" evidence="1">
    <location>
        <begin position="21"/>
        <end position="187"/>
    </location>
</feature>
<dbReference type="OrthoDB" id="10001967at2759"/>
<feature type="signal peptide" evidence="1">
    <location>
        <begin position="1"/>
        <end position="20"/>
    </location>
</feature>
<reference evidence="2" key="1">
    <citation type="submission" date="2022-01" db="EMBL/GenBank/DDBJ databases">
        <authorList>
            <person name="Braso-Vives M."/>
        </authorList>
    </citation>
    <scope>NUCLEOTIDE SEQUENCE</scope>
</reference>
<accession>A0A8J9ZLY8</accession>
<evidence type="ECO:0000256" key="1">
    <source>
        <dbReference type="SAM" id="SignalP"/>
    </source>
</evidence>
<proteinExistence type="predicted"/>
<dbReference type="Proteomes" id="UP000838412">
    <property type="component" value="Chromosome 3"/>
</dbReference>
<name>A0A8J9ZLY8_BRALA</name>
<protein>
    <submittedName>
        <fullName evidence="2">Hypp1903 protein</fullName>
    </submittedName>
</protein>
<evidence type="ECO:0000313" key="3">
    <source>
        <dbReference type="Proteomes" id="UP000838412"/>
    </source>
</evidence>
<gene>
    <name evidence="2" type="primary">Hypp1903</name>
    <name evidence="2" type="ORF">BLAG_LOCUS15609</name>
</gene>
<organism evidence="2 3">
    <name type="scientific">Branchiostoma lanceolatum</name>
    <name type="common">Common lancelet</name>
    <name type="synonym">Amphioxus lanceolatum</name>
    <dbReference type="NCBI Taxonomy" id="7740"/>
    <lineage>
        <taxon>Eukaryota</taxon>
        <taxon>Metazoa</taxon>
        <taxon>Chordata</taxon>
        <taxon>Cephalochordata</taxon>
        <taxon>Leptocardii</taxon>
        <taxon>Amphioxiformes</taxon>
        <taxon>Branchiostomatidae</taxon>
        <taxon>Branchiostoma</taxon>
    </lineage>
</organism>
<keyword evidence="3" id="KW-1185">Reference proteome</keyword>
<dbReference type="EMBL" id="OV696688">
    <property type="protein sequence ID" value="CAH1257844.1"/>
    <property type="molecule type" value="Genomic_DNA"/>
</dbReference>
<keyword evidence="1" id="KW-0732">Signal</keyword>